<gene>
    <name evidence="1" type="ORF">LPLAT_LOCUS6702</name>
</gene>
<evidence type="ECO:0000313" key="2">
    <source>
        <dbReference type="Proteomes" id="UP001497644"/>
    </source>
</evidence>
<sequence length="72" mass="7870">MVGDNWSSDKLINRAGAASFTARREMVEGERDGTDPRLPLIYSTIRLRLLLVGALSHRGSASQACLHGCDKK</sequence>
<accession>A0AAV2NKL4</accession>
<proteinExistence type="predicted"/>
<name>A0AAV2NKL4_9HYME</name>
<dbReference type="AlphaFoldDB" id="A0AAV2NKL4"/>
<protein>
    <submittedName>
        <fullName evidence="1">Uncharacterized protein</fullName>
    </submittedName>
</protein>
<evidence type="ECO:0000313" key="1">
    <source>
        <dbReference type="EMBL" id="CAL1680728.1"/>
    </source>
</evidence>
<keyword evidence="2" id="KW-1185">Reference proteome</keyword>
<dbReference type="Proteomes" id="UP001497644">
    <property type="component" value="Chromosome 2"/>
</dbReference>
<dbReference type="EMBL" id="OZ034825">
    <property type="protein sequence ID" value="CAL1680728.1"/>
    <property type="molecule type" value="Genomic_DNA"/>
</dbReference>
<organism evidence="1 2">
    <name type="scientific">Lasius platythorax</name>
    <dbReference type="NCBI Taxonomy" id="488582"/>
    <lineage>
        <taxon>Eukaryota</taxon>
        <taxon>Metazoa</taxon>
        <taxon>Ecdysozoa</taxon>
        <taxon>Arthropoda</taxon>
        <taxon>Hexapoda</taxon>
        <taxon>Insecta</taxon>
        <taxon>Pterygota</taxon>
        <taxon>Neoptera</taxon>
        <taxon>Endopterygota</taxon>
        <taxon>Hymenoptera</taxon>
        <taxon>Apocrita</taxon>
        <taxon>Aculeata</taxon>
        <taxon>Formicoidea</taxon>
        <taxon>Formicidae</taxon>
        <taxon>Formicinae</taxon>
        <taxon>Lasius</taxon>
        <taxon>Lasius</taxon>
    </lineage>
</organism>
<reference evidence="1" key="1">
    <citation type="submission" date="2024-04" db="EMBL/GenBank/DDBJ databases">
        <authorList>
            <consortium name="Molecular Ecology Group"/>
        </authorList>
    </citation>
    <scope>NUCLEOTIDE SEQUENCE</scope>
</reference>